<accession>A0A5B7I8W3</accession>
<keyword evidence="3" id="KW-1185">Reference proteome</keyword>
<feature type="compositionally biased region" description="Basic and acidic residues" evidence="1">
    <location>
        <begin position="44"/>
        <end position="62"/>
    </location>
</feature>
<proteinExistence type="predicted"/>
<name>A0A5B7I8W3_PORTR</name>
<organism evidence="2 3">
    <name type="scientific">Portunus trituberculatus</name>
    <name type="common">Swimming crab</name>
    <name type="synonym">Neptunus trituberculatus</name>
    <dbReference type="NCBI Taxonomy" id="210409"/>
    <lineage>
        <taxon>Eukaryota</taxon>
        <taxon>Metazoa</taxon>
        <taxon>Ecdysozoa</taxon>
        <taxon>Arthropoda</taxon>
        <taxon>Crustacea</taxon>
        <taxon>Multicrustacea</taxon>
        <taxon>Malacostraca</taxon>
        <taxon>Eumalacostraca</taxon>
        <taxon>Eucarida</taxon>
        <taxon>Decapoda</taxon>
        <taxon>Pleocyemata</taxon>
        <taxon>Brachyura</taxon>
        <taxon>Eubrachyura</taxon>
        <taxon>Portunoidea</taxon>
        <taxon>Portunidae</taxon>
        <taxon>Portuninae</taxon>
        <taxon>Portunus</taxon>
    </lineage>
</organism>
<dbReference type="Proteomes" id="UP000324222">
    <property type="component" value="Unassembled WGS sequence"/>
</dbReference>
<protein>
    <submittedName>
        <fullName evidence="2">Uncharacterized protein</fullName>
    </submittedName>
</protein>
<sequence>MSPPPPPVSRPCSRQQQQQQRGSPPRLMEAPDGGHEANVGNNSEKSHRVERKGGKGEEEREG</sequence>
<comment type="caution">
    <text evidence="2">The sequence shown here is derived from an EMBL/GenBank/DDBJ whole genome shotgun (WGS) entry which is preliminary data.</text>
</comment>
<feature type="compositionally biased region" description="Low complexity" evidence="1">
    <location>
        <begin position="10"/>
        <end position="26"/>
    </location>
</feature>
<feature type="region of interest" description="Disordered" evidence="1">
    <location>
        <begin position="1"/>
        <end position="62"/>
    </location>
</feature>
<gene>
    <name evidence="2" type="ORF">E2C01_072820</name>
</gene>
<evidence type="ECO:0000313" key="3">
    <source>
        <dbReference type="Proteomes" id="UP000324222"/>
    </source>
</evidence>
<reference evidence="2 3" key="1">
    <citation type="submission" date="2019-05" db="EMBL/GenBank/DDBJ databases">
        <title>Another draft genome of Portunus trituberculatus and its Hox gene families provides insights of decapod evolution.</title>
        <authorList>
            <person name="Jeong J.-H."/>
            <person name="Song I."/>
            <person name="Kim S."/>
            <person name="Choi T."/>
            <person name="Kim D."/>
            <person name="Ryu S."/>
            <person name="Kim W."/>
        </authorList>
    </citation>
    <scope>NUCLEOTIDE SEQUENCE [LARGE SCALE GENOMIC DNA]</scope>
    <source>
        <tissue evidence="2">Muscle</tissue>
    </source>
</reference>
<evidence type="ECO:0000313" key="2">
    <source>
        <dbReference type="EMBL" id="MPC78336.1"/>
    </source>
</evidence>
<dbReference type="EMBL" id="VSRR010048151">
    <property type="protein sequence ID" value="MPC78336.1"/>
    <property type="molecule type" value="Genomic_DNA"/>
</dbReference>
<evidence type="ECO:0000256" key="1">
    <source>
        <dbReference type="SAM" id="MobiDB-lite"/>
    </source>
</evidence>
<dbReference type="AlphaFoldDB" id="A0A5B7I8W3"/>